<keyword evidence="3" id="KW-0326">Glycosidase</keyword>
<comment type="caution">
    <text evidence="6">The sequence shown here is derived from an EMBL/GenBank/DDBJ whole genome shotgun (WGS) entry which is preliminary data.</text>
</comment>
<evidence type="ECO:0000259" key="5">
    <source>
        <dbReference type="Pfam" id="PF01229"/>
    </source>
</evidence>
<dbReference type="Pfam" id="PF01229">
    <property type="entry name" value="Glyco_hydro_39"/>
    <property type="match status" value="1"/>
</dbReference>
<dbReference type="Proteomes" id="UP000287171">
    <property type="component" value="Unassembled WGS sequence"/>
</dbReference>
<dbReference type="AlphaFoldDB" id="A0A402BDG6"/>
<reference evidence="7" key="1">
    <citation type="submission" date="2018-12" db="EMBL/GenBank/DDBJ databases">
        <title>Tengunoibacter tsumagoiensis gen. nov., sp. nov., Dictyobacter kobayashii sp. nov., D. alpinus sp. nov., and D. joshuensis sp. nov. and description of Dictyobacteraceae fam. nov. within the order Ktedonobacterales isolated from Tengu-no-mugimeshi.</title>
        <authorList>
            <person name="Wang C.M."/>
            <person name="Zheng Y."/>
            <person name="Sakai Y."/>
            <person name="Toyoda A."/>
            <person name="Minakuchi Y."/>
            <person name="Abe K."/>
            <person name="Yokota A."/>
            <person name="Yabe S."/>
        </authorList>
    </citation>
    <scope>NUCLEOTIDE SEQUENCE [LARGE SCALE GENOMIC DNA]</scope>
    <source>
        <strain evidence="7">Uno16</strain>
    </source>
</reference>
<evidence type="ECO:0000256" key="3">
    <source>
        <dbReference type="ARBA" id="ARBA00023295"/>
    </source>
</evidence>
<keyword evidence="4" id="KW-1133">Transmembrane helix</keyword>
<feature type="transmembrane region" description="Helical" evidence="4">
    <location>
        <begin position="32"/>
        <end position="52"/>
    </location>
</feature>
<dbReference type="InterPro" id="IPR049166">
    <property type="entry name" value="GH39_cat"/>
</dbReference>
<evidence type="ECO:0000256" key="1">
    <source>
        <dbReference type="ARBA" id="ARBA00008875"/>
    </source>
</evidence>
<evidence type="ECO:0000313" key="6">
    <source>
        <dbReference type="EMBL" id="GCE29350.1"/>
    </source>
</evidence>
<dbReference type="SUPFAM" id="SSF49899">
    <property type="entry name" value="Concanavalin A-like lectins/glucanases"/>
    <property type="match status" value="1"/>
</dbReference>
<proteinExistence type="inferred from homology"/>
<dbReference type="Gene3D" id="2.60.120.200">
    <property type="match status" value="1"/>
</dbReference>
<accession>A0A402BDG6</accession>
<name>A0A402BDG6_9CHLR</name>
<keyword evidence="4" id="KW-0472">Membrane</keyword>
<keyword evidence="2" id="KW-0378">Hydrolase</keyword>
<dbReference type="SUPFAM" id="SSF51445">
    <property type="entry name" value="(Trans)glycosidases"/>
    <property type="match status" value="1"/>
</dbReference>
<dbReference type="RefSeq" id="WP_161982359.1">
    <property type="nucleotide sequence ID" value="NZ_BIFT01000002.1"/>
</dbReference>
<organism evidence="6 7">
    <name type="scientific">Dictyobacter alpinus</name>
    <dbReference type="NCBI Taxonomy" id="2014873"/>
    <lineage>
        <taxon>Bacteria</taxon>
        <taxon>Bacillati</taxon>
        <taxon>Chloroflexota</taxon>
        <taxon>Ktedonobacteria</taxon>
        <taxon>Ktedonobacterales</taxon>
        <taxon>Dictyobacteraceae</taxon>
        <taxon>Dictyobacter</taxon>
    </lineage>
</organism>
<keyword evidence="4" id="KW-0812">Transmembrane</keyword>
<dbReference type="GO" id="GO:0016798">
    <property type="term" value="F:hydrolase activity, acting on glycosyl bonds"/>
    <property type="evidence" value="ECO:0007669"/>
    <property type="project" value="UniProtKB-KW"/>
</dbReference>
<protein>
    <recommendedName>
        <fullName evidence="5">Glycosyl hydrolases family 39 N-terminal catalytic domain-containing protein</fullName>
    </recommendedName>
</protein>
<dbReference type="InterPro" id="IPR013320">
    <property type="entry name" value="ConA-like_dom_sf"/>
</dbReference>
<keyword evidence="7" id="KW-1185">Reference proteome</keyword>
<evidence type="ECO:0000256" key="4">
    <source>
        <dbReference type="SAM" id="Phobius"/>
    </source>
</evidence>
<sequence>MTVTRCLHRWMADLVDSIQSSPLLKRTGHARLFSFFSCLLLLSALFGSSIFLTSQDVHASSLPSPWSDGDIGTVGVAGSASYSNGNFTVNGSGIVEYTYDKFHYLYQPLYGDGTIVAHVTGLTGGTNNAKAGVMIRSDLNGWPPAVNSFLELNASGTITFQRRLTAGGDTSYTSLSDTYASPYWLKLVRAGNTITASASADGNNWSQVGSDILDNLAVDAWVGLAVTSGNDSDTSTATFDHVSITQPTVNTRVDWSNAQGTISPLAYGTNGFSALDPSVLSDASYTNAITSMNAGSIRLHYAGLLNDSSTDSRGWVNTSAKTWDATHIKTILDGVDSWKSKGYQPAVLINIPGFPGWLSTYQITDPNNGNATVTSGLLASNQFDAYAAFCAQLVQIVNIDQHRGVKYFELPNETDQAYNQNIADYNKAHSTSFPDKMAELATLYNKAVVAMKNVDPSIQVGGPALERPDTIAGVKNFITNTVNQSNPTTLDFLSIHGYASGSASDSDAYIYNRIYNPVSNQGSLNDVVAVRQALDAASGSKHIPLWFDEYNISWTYETHDVRMTNYKGVVYDALAMNYFLRNGTDVLQSWNDADGIYGKIDPNSSPTTYQLRPGGQFLQLMNTYGIGSRVATTTDTENTIVPFAVKTAHGYTYMLINRSSNPRQVTSSFTGGASTSDSFTQNQFSAAGLTTSTVNNIGTLNLPAFSVTLLTENGNGGQSSLFSTGLEGSDIQPTWSNTIDTNFPGGNISNVNGICCGLTGPEAGTRNEVAHTGSAALMYSGLDNSSNGSYAYDKVFDVSSKNIKVGASTKLSYWIYPQSSNANNLARGKNSTCVALDLIFTDGTSLRDSGAVDQHGKRLHPAYQCNTLTLDSWNNVLSNIGDNVAGKTISRINIGYDQPLNTGGYRGYIDDISLSN</sequence>
<gene>
    <name evidence="6" type="ORF">KDA_48340</name>
</gene>
<dbReference type="InterPro" id="IPR017853">
    <property type="entry name" value="GH"/>
</dbReference>
<dbReference type="InterPro" id="IPR009784">
    <property type="entry name" value="DUF1349"/>
</dbReference>
<feature type="domain" description="Glycosyl hydrolases family 39 N-terminal catalytic" evidence="5">
    <location>
        <begin position="436"/>
        <end position="558"/>
    </location>
</feature>
<dbReference type="Gene3D" id="3.20.20.80">
    <property type="entry name" value="Glycosidases"/>
    <property type="match status" value="1"/>
</dbReference>
<evidence type="ECO:0000256" key="2">
    <source>
        <dbReference type="ARBA" id="ARBA00022801"/>
    </source>
</evidence>
<comment type="similarity">
    <text evidence="1">Belongs to the glycosyl hydrolase 39 family.</text>
</comment>
<dbReference type="Pfam" id="PF07081">
    <property type="entry name" value="DUF1349"/>
    <property type="match status" value="1"/>
</dbReference>
<evidence type="ECO:0000313" key="7">
    <source>
        <dbReference type="Proteomes" id="UP000287171"/>
    </source>
</evidence>
<dbReference type="EMBL" id="BIFT01000002">
    <property type="protein sequence ID" value="GCE29350.1"/>
    <property type="molecule type" value="Genomic_DNA"/>
</dbReference>